<dbReference type="PANTHER" id="PTHR34857">
    <property type="entry name" value="SLL0384 PROTEIN"/>
    <property type="match status" value="1"/>
</dbReference>
<keyword evidence="5 6" id="KW-0472">Membrane</keyword>
<evidence type="ECO:0000256" key="2">
    <source>
        <dbReference type="ARBA" id="ARBA00022475"/>
    </source>
</evidence>
<dbReference type="EMBL" id="FMJE01000003">
    <property type="protein sequence ID" value="SCM81480.1"/>
    <property type="molecule type" value="Genomic_DNA"/>
</dbReference>
<feature type="transmembrane region" description="Helical" evidence="6">
    <location>
        <begin position="20"/>
        <end position="48"/>
    </location>
</feature>
<evidence type="ECO:0000256" key="3">
    <source>
        <dbReference type="ARBA" id="ARBA00022692"/>
    </source>
</evidence>
<keyword evidence="4 6" id="KW-1133">Transmembrane helix</keyword>
<evidence type="ECO:0000256" key="1">
    <source>
        <dbReference type="ARBA" id="ARBA00004141"/>
    </source>
</evidence>
<dbReference type="Pfam" id="PF02361">
    <property type="entry name" value="CbiQ"/>
    <property type="match status" value="1"/>
</dbReference>
<dbReference type="AlphaFoldDB" id="A0A212LVI2"/>
<dbReference type="CDD" id="cd16914">
    <property type="entry name" value="EcfT"/>
    <property type="match status" value="1"/>
</dbReference>
<protein>
    <submittedName>
        <fullName evidence="7">ABC-type transporter, integral membrane subunit</fullName>
    </submittedName>
</protein>
<dbReference type="InterPro" id="IPR051611">
    <property type="entry name" value="ECF_transporter_component"/>
</dbReference>
<feature type="transmembrane region" description="Helical" evidence="6">
    <location>
        <begin position="54"/>
        <end position="72"/>
    </location>
</feature>
<dbReference type="GO" id="GO:0005886">
    <property type="term" value="C:plasma membrane"/>
    <property type="evidence" value="ECO:0007669"/>
    <property type="project" value="UniProtKB-ARBA"/>
</dbReference>
<comment type="subcellular location">
    <subcellularLocation>
        <location evidence="1">Membrane</location>
        <topology evidence="1">Multi-pass membrane protein</topology>
    </subcellularLocation>
</comment>
<feature type="transmembrane region" description="Helical" evidence="6">
    <location>
        <begin position="84"/>
        <end position="108"/>
    </location>
</feature>
<evidence type="ECO:0000256" key="5">
    <source>
        <dbReference type="ARBA" id="ARBA00023136"/>
    </source>
</evidence>
<gene>
    <name evidence="7" type="ORF">KL86SPO_31659</name>
</gene>
<feature type="transmembrane region" description="Helical" evidence="6">
    <location>
        <begin position="123"/>
        <end position="140"/>
    </location>
</feature>
<proteinExistence type="predicted"/>
<name>A0A212LVI2_9FIRM</name>
<evidence type="ECO:0000256" key="6">
    <source>
        <dbReference type="SAM" id="Phobius"/>
    </source>
</evidence>
<accession>A0A212LVI2</accession>
<dbReference type="RefSeq" id="WP_288184506.1">
    <property type="nucleotide sequence ID" value="NZ_LT608335.1"/>
</dbReference>
<sequence>MKPGIISFKAARPDPRVWMFLVVCILLLTFPCGSRLELFIMFILLALIMLGQQMTAAVVRFAAIYTLLLLAAELCRFIPWPPAGMLVGMLTLLLGRLIPVYMACVILLEKVQMNELITALEQMHVPSVLIIPLAVVYRYLPTLRREMGHISDSLKMRGLRFSPVGLMLQPVATVERFMIPLLIRSGKLADELAAAALCKGLDAGQRRTSCSDVRFRRQDAAWCALCGAVAAAMLCFHYYPLTLLNG</sequence>
<reference evidence="7" key="1">
    <citation type="submission" date="2016-08" db="EMBL/GenBank/DDBJ databases">
        <authorList>
            <person name="Seilhamer J.J."/>
        </authorList>
    </citation>
    <scope>NUCLEOTIDE SEQUENCE</scope>
    <source>
        <strain evidence="7">86</strain>
    </source>
</reference>
<evidence type="ECO:0000256" key="4">
    <source>
        <dbReference type="ARBA" id="ARBA00022989"/>
    </source>
</evidence>
<evidence type="ECO:0000313" key="7">
    <source>
        <dbReference type="EMBL" id="SCM81480.1"/>
    </source>
</evidence>
<dbReference type="InterPro" id="IPR003339">
    <property type="entry name" value="ABC/ECF_trnsptr_transmembrane"/>
</dbReference>
<keyword evidence="3 6" id="KW-0812">Transmembrane</keyword>
<organism evidence="7">
    <name type="scientific">uncultured Sporomusa sp</name>
    <dbReference type="NCBI Taxonomy" id="307249"/>
    <lineage>
        <taxon>Bacteria</taxon>
        <taxon>Bacillati</taxon>
        <taxon>Bacillota</taxon>
        <taxon>Negativicutes</taxon>
        <taxon>Selenomonadales</taxon>
        <taxon>Sporomusaceae</taxon>
        <taxon>Sporomusa</taxon>
        <taxon>environmental samples</taxon>
    </lineage>
</organism>
<keyword evidence="2" id="KW-1003">Cell membrane</keyword>
<feature type="transmembrane region" description="Helical" evidence="6">
    <location>
        <begin position="220"/>
        <end position="239"/>
    </location>
</feature>
<dbReference type="PANTHER" id="PTHR34857:SF2">
    <property type="entry name" value="SLL0384 PROTEIN"/>
    <property type="match status" value="1"/>
</dbReference>